<protein>
    <submittedName>
        <fullName evidence="1">Uncharacterized protein</fullName>
    </submittedName>
</protein>
<sequence>MPWNVAAAYGRPSIDLISGLPAFRIIEAAKFSLGKACLRVIKSEDESEGNWRRNWEDCNVLRGIGKGIVWIQLFQSVV</sequence>
<accession>A0A8S9R0M5</accession>
<proteinExistence type="predicted"/>
<dbReference type="EMBL" id="QGKX02000996">
    <property type="protein sequence ID" value="KAF3558233.1"/>
    <property type="molecule type" value="Genomic_DNA"/>
</dbReference>
<evidence type="ECO:0000313" key="1">
    <source>
        <dbReference type="EMBL" id="KAF3558233.1"/>
    </source>
</evidence>
<name>A0A8S9R0M5_BRACR</name>
<evidence type="ECO:0000313" key="2">
    <source>
        <dbReference type="Proteomes" id="UP000712600"/>
    </source>
</evidence>
<dbReference type="AlphaFoldDB" id="A0A8S9R0M5"/>
<comment type="caution">
    <text evidence="1">The sequence shown here is derived from an EMBL/GenBank/DDBJ whole genome shotgun (WGS) entry which is preliminary data.</text>
</comment>
<organism evidence="1 2">
    <name type="scientific">Brassica cretica</name>
    <name type="common">Mustard</name>
    <dbReference type="NCBI Taxonomy" id="69181"/>
    <lineage>
        <taxon>Eukaryota</taxon>
        <taxon>Viridiplantae</taxon>
        <taxon>Streptophyta</taxon>
        <taxon>Embryophyta</taxon>
        <taxon>Tracheophyta</taxon>
        <taxon>Spermatophyta</taxon>
        <taxon>Magnoliopsida</taxon>
        <taxon>eudicotyledons</taxon>
        <taxon>Gunneridae</taxon>
        <taxon>Pentapetalae</taxon>
        <taxon>rosids</taxon>
        <taxon>malvids</taxon>
        <taxon>Brassicales</taxon>
        <taxon>Brassicaceae</taxon>
        <taxon>Brassiceae</taxon>
        <taxon>Brassica</taxon>
    </lineage>
</organism>
<reference evidence="1" key="1">
    <citation type="submission" date="2019-12" db="EMBL/GenBank/DDBJ databases">
        <title>Genome sequencing and annotation of Brassica cretica.</title>
        <authorList>
            <person name="Studholme D.J."/>
            <person name="Sarris P."/>
        </authorList>
    </citation>
    <scope>NUCLEOTIDE SEQUENCE</scope>
    <source>
        <strain evidence="1">PFS-109/04</strain>
        <tissue evidence="1">Leaf</tissue>
    </source>
</reference>
<dbReference type="Proteomes" id="UP000712600">
    <property type="component" value="Unassembled WGS sequence"/>
</dbReference>
<gene>
    <name evidence="1" type="ORF">F2Q69_00015023</name>
</gene>